<keyword evidence="10" id="KW-1185">Reference proteome</keyword>
<name>A0A1X6X0B4_9MICO</name>
<dbReference type="SFLD" id="SFLDG01067">
    <property type="entry name" value="SPASM/twitch_domain_containing"/>
    <property type="match status" value="1"/>
</dbReference>
<keyword evidence="2" id="KW-0004">4Fe-4S</keyword>
<reference evidence="9 10" key="1">
    <citation type="submission" date="2017-02" db="EMBL/GenBank/DDBJ databases">
        <authorList>
            <person name="Peterson S.W."/>
        </authorList>
    </citation>
    <scope>NUCLEOTIDE SEQUENCE [LARGE SCALE GENOMIC DNA]</scope>
    <source>
        <strain evidence="9 10">CIP104813</strain>
    </source>
</reference>
<dbReference type="EMBL" id="FWFG01000064">
    <property type="protein sequence ID" value="SLM91931.1"/>
    <property type="molecule type" value="Genomic_DNA"/>
</dbReference>
<dbReference type="OrthoDB" id="9782387at2"/>
<evidence type="ECO:0000256" key="1">
    <source>
        <dbReference type="ARBA" id="ARBA00001966"/>
    </source>
</evidence>
<comment type="cofactor">
    <cofactor evidence="1">
        <name>[4Fe-4S] cluster</name>
        <dbReference type="ChEBI" id="CHEBI:49883"/>
    </cofactor>
</comment>
<protein>
    <submittedName>
        <fullName evidence="9">Radical SAM domain heme biosynthesis protein</fullName>
    </submittedName>
</protein>
<keyword evidence="6" id="KW-0411">Iron-sulfur</keyword>
<evidence type="ECO:0000259" key="8">
    <source>
        <dbReference type="PROSITE" id="PS51918"/>
    </source>
</evidence>
<evidence type="ECO:0000313" key="9">
    <source>
        <dbReference type="EMBL" id="SLM91931.1"/>
    </source>
</evidence>
<feature type="domain" description="Radical SAM core" evidence="8">
    <location>
        <begin position="48"/>
        <end position="273"/>
    </location>
</feature>
<dbReference type="InterPro" id="IPR058240">
    <property type="entry name" value="rSAM_sf"/>
</dbReference>
<evidence type="ECO:0000256" key="3">
    <source>
        <dbReference type="ARBA" id="ARBA00022691"/>
    </source>
</evidence>
<evidence type="ECO:0000256" key="4">
    <source>
        <dbReference type="ARBA" id="ARBA00022723"/>
    </source>
</evidence>
<dbReference type="PIRSF" id="PIRSF037420">
    <property type="entry name" value="PQQ_syn_pqqE"/>
    <property type="match status" value="1"/>
</dbReference>
<dbReference type="Pfam" id="PF04055">
    <property type="entry name" value="Radical_SAM"/>
    <property type="match status" value="1"/>
</dbReference>
<dbReference type="SFLD" id="SFLDG01386">
    <property type="entry name" value="main_SPASM_domain-containing"/>
    <property type="match status" value="1"/>
</dbReference>
<dbReference type="GO" id="GO:0051539">
    <property type="term" value="F:4 iron, 4 sulfur cluster binding"/>
    <property type="evidence" value="ECO:0007669"/>
    <property type="project" value="UniProtKB-KW"/>
</dbReference>
<gene>
    <name evidence="9" type="ORF">FM110_07235</name>
</gene>
<evidence type="ECO:0000256" key="5">
    <source>
        <dbReference type="ARBA" id="ARBA00023004"/>
    </source>
</evidence>
<dbReference type="InterPro" id="IPR007197">
    <property type="entry name" value="rSAM"/>
</dbReference>
<evidence type="ECO:0000256" key="2">
    <source>
        <dbReference type="ARBA" id="ARBA00022485"/>
    </source>
</evidence>
<dbReference type="CDD" id="cd01335">
    <property type="entry name" value="Radical_SAM"/>
    <property type="match status" value="1"/>
</dbReference>
<dbReference type="PROSITE" id="PS51918">
    <property type="entry name" value="RADICAL_SAM"/>
    <property type="match status" value="1"/>
</dbReference>
<keyword evidence="4" id="KW-0479">Metal-binding</keyword>
<dbReference type="SFLD" id="SFLDS00029">
    <property type="entry name" value="Radical_SAM"/>
    <property type="match status" value="1"/>
</dbReference>
<dbReference type="SMART" id="SM00729">
    <property type="entry name" value="Elp3"/>
    <property type="match status" value="1"/>
</dbReference>
<accession>A0A1X6X0B4</accession>
<dbReference type="InterPro" id="IPR017200">
    <property type="entry name" value="PqqE-like"/>
</dbReference>
<dbReference type="NCBIfam" id="TIGR04053">
    <property type="entry name" value="TIGR04053 family radical SAM/SPASM domain-containing protein"/>
    <property type="match status" value="1"/>
</dbReference>
<evidence type="ECO:0000256" key="6">
    <source>
        <dbReference type="ARBA" id="ARBA00023014"/>
    </source>
</evidence>
<dbReference type="PANTHER" id="PTHR11228:SF34">
    <property type="entry name" value="TUNGSTEN-CONTAINING ALDEHYDE FERREDOXIN OXIDOREDUCTASE COFACTOR MODIFYING PROTEIN"/>
    <property type="match status" value="1"/>
</dbReference>
<sequence>MSTIPQPHGEDAAPAPAGRPASSPASRPTEATTRGPRAAVRELRHDPDDRPFIVIWEVTRACQLVCKHCRADAQTRFHPDQLTLEQGKTLLDDIAAFGRPTPIVVLTGGDPFERRDLEDLVAHGSAIGLSMALSPSVTANVTPDRLAALNAAGGKAISLSLDGSRAETHDAFRGFGGTYDATLVAAQQVRDAGFRLQINSTVTTRTVDELPDLMVQVTGMGAHLWSIFFLVPTGRGQALQALDADQVEDVLQWAQDCSGFIAIKTTEAQAYRRVAMKRATGDAPPHGELYDRLMARTLELVSAEELVNRRPRPPLATNAGRGFVFIDHLGDVYPSGFLPYVCGNVKTESFRGIYREHKTMLSLRRPDAFRGKCGVCEFNQVCGGSRSHAYAVTGDMLASDPTCAYVPARWTAEHADEDPITGARTAPIALGITPVEAAEPAAENLRATADH</sequence>
<dbReference type="InterPro" id="IPR050377">
    <property type="entry name" value="Radical_SAM_PqqE_MftC-like"/>
</dbReference>
<feature type="region of interest" description="Disordered" evidence="7">
    <location>
        <begin position="1"/>
        <end position="43"/>
    </location>
</feature>
<proteinExistence type="predicted"/>
<keyword evidence="3" id="KW-0949">S-adenosyl-L-methionine</keyword>
<dbReference type="PANTHER" id="PTHR11228">
    <property type="entry name" value="RADICAL SAM DOMAIN PROTEIN"/>
    <property type="match status" value="1"/>
</dbReference>
<dbReference type="InterPro" id="IPR006638">
    <property type="entry name" value="Elp3/MiaA/NifB-like_rSAM"/>
</dbReference>
<dbReference type="AlphaFoldDB" id="A0A1X6X0B4"/>
<organism evidence="9 10">
    <name type="scientific">Brachybacterium nesterenkovii</name>
    <dbReference type="NCBI Taxonomy" id="47847"/>
    <lineage>
        <taxon>Bacteria</taxon>
        <taxon>Bacillati</taxon>
        <taxon>Actinomycetota</taxon>
        <taxon>Actinomycetes</taxon>
        <taxon>Micrococcales</taxon>
        <taxon>Dermabacteraceae</taxon>
        <taxon>Brachybacterium</taxon>
    </lineage>
</organism>
<dbReference type="Gene3D" id="3.20.20.70">
    <property type="entry name" value="Aldolase class I"/>
    <property type="match status" value="1"/>
</dbReference>
<dbReference type="CDD" id="cd21123">
    <property type="entry name" value="SPASM_MftC-like"/>
    <property type="match status" value="1"/>
</dbReference>
<evidence type="ECO:0000313" key="10">
    <source>
        <dbReference type="Proteomes" id="UP000195981"/>
    </source>
</evidence>
<dbReference type="RefSeq" id="WP_087104045.1">
    <property type="nucleotide sequence ID" value="NZ_FWFG01000064.1"/>
</dbReference>
<dbReference type="SUPFAM" id="SSF102114">
    <property type="entry name" value="Radical SAM enzymes"/>
    <property type="match status" value="1"/>
</dbReference>
<feature type="compositionally biased region" description="Low complexity" evidence="7">
    <location>
        <begin position="12"/>
        <end position="28"/>
    </location>
</feature>
<dbReference type="GO" id="GO:0003824">
    <property type="term" value="F:catalytic activity"/>
    <property type="evidence" value="ECO:0007669"/>
    <property type="project" value="InterPro"/>
</dbReference>
<evidence type="ECO:0000256" key="7">
    <source>
        <dbReference type="SAM" id="MobiDB-lite"/>
    </source>
</evidence>
<dbReference type="InterPro" id="IPR013785">
    <property type="entry name" value="Aldolase_TIM"/>
</dbReference>
<dbReference type="GO" id="GO:0046872">
    <property type="term" value="F:metal ion binding"/>
    <property type="evidence" value="ECO:0007669"/>
    <property type="project" value="UniProtKB-KW"/>
</dbReference>
<keyword evidence="5" id="KW-0408">Iron</keyword>
<dbReference type="Proteomes" id="UP000195981">
    <property type="component" value="Unassembled WGS sequence"/>
</dbReference>